<protein>
    <recommendedName>
        <fullName evidence="4">Cell wall protein</fullName>
    </recommendedName>
</protein>
<keyword evidence="3" id="KW-1185">Reference proteome</keyword>
<name>A0A4Q7WS65_9ACTN</name>
<dbReference type="PROSITE" id="PS51318">
    <property type="entry name" value="TAT"/>
    <property type="match status" value="1"/>
</dbReference>
<dbReference type="OrthoDB" id="3818320at2"/>
<evidence type="ECO:0008006" key="4">
    <source>
        <dbReference type="Google" id="ProtNLM"/>
    </source>
</evidence>
<comment type="caution">
    <text evidence="2">The sequence shown here is derived from an EMBL/GenBank/DDBJ whole genome shotgun (WGS) entry which is preliminary data.</text>
</comment>
<dbReference type="RefSeq" id="WP_130447234.1">
    <property type="nucleotide sequence ID" value="NZ_SHKR01000014.1"/>
</dbReference>
<evidence type="ECO:0000256" key="1">
    <source>
        <dbReference type="SAM" id="SignalP"/>
    </source>
</evidence>
<dbReference type="EMBL" id="SHKR01000014">
    <property type="protein sequence ID" value="RZU12663.1"/>
    <property type="molecule type" value="Genomic_DNA"/>
</dbReference>
<accession>A0A4Q7WS65</accession>
<proteinExistence type="predicted"/>
<dbReference type="InterPro" id="IPR006311">
    <property type="entry name" value="TAT_signal"/>
</dbReference>
<keyword evidence="1" id="KW-0732">Signal</keyword>
<gene>
    <name evidence="2" type="ORF">EV645_5936</name>
</gene>
<dbReference type="AlphaFoldDB" id="A0A4Q7WS65"/>
<evidence type="ECO:0000313" key="3">
    <source>
        <dbReference type="Proteomes" id="UP000292027"/>
    </source>
</evidence>
<sequence length="200" mass="20902">MTTTMDRRSLLSRAALGATGLVAATALGSLAPETAFAAGSQFADAGQPDPNFAEGLITGRNQDLLQVQGSDGRMHRIQLTGVTSVWKLRPTTIDQAKIGDGLYARGVLLPDGVLAAEAVWVNIVNLTVAITSIARSGVQFDHHGQKVVGHVQSGTTAAVYNGTPAVSDLSMLKVGRHAQVIGAWRPGTNEIDIATIYTSN</sequence>
<feature type="chain" id="PRO_5020200301" description="Cell wall protein" evidence="1">
    <location>
        <begin position="38"/>
        <end position="200"/>
    </location>
</feature>
<organism evidence="2 3">
    <name type="scientific">Kribbella rubisoli</name>
    <dbReference type="NCBI Taxonomy" id="3075929"/>
    <lineage>
        <taxon>Bacteria</taxon>
        <taxon>Bacillati</taxon>
        <taxon>Actinomycetota</taxon>
        <taxon>Actinomycetes</taxon>
        <taxon>Propionibacteriales</taxon>
        <taxon>Kribbellaceae</taxon>
        <taxon>Kribbella</taxon>
    </lineage>
</organism>
<dbReference type="Proteomes" id="UP000292027">
    <property type="component" value="Unassembled WGS sequence"/>
</dbReference>
<reference evidence="2 3" key="1">
    <citation type="journal article" date="2015" name="Stand. Genomic Sci.">
        <title>Genomic Encyclopedia of Bacterial and Archaeal Type Strains, Phase III: the genomes of soil and plant-associated and newly described type strains.</title>
        <authorList>
            <person name="Whitman W.B."/>
            <person name="Woyke T."/>
            <person name="Klenk H.P."/>
            <person name="Zhou Y."/>
            <person name="Lilburn T.G."/>
            <person name="Beck B.J."/>
            <person name="De Vos P."/>
            <person name="Vandamme P."/>
            <person name="Eisen J.A."/>
            <person name="Garrity G."/>
            <person name="Hugenholtz P."/>
            <person name="Kyrpides N.C."/>
        </authorList>
    </citation>
    <scope>NUCLEOTIDE SEQUENCE [LARGE SCALE GENOMIC DNA]</scope>
    <source>
        <strain evidence="2 3">VKM Ac-2540</strain>
    </source>
</reference>
<feature type="signal peptide" evidence="1">
    <location>
        <begin position="1"/>
        <end position="37"/>
    </location>
</feature>
<evidence type="ECO:0000313" key="2">
    <source>
        <dbReference type="EMBL" id="RZU12663.1"/>
    </source>
</evidence>